<keyword evidence="3" id="KW-1003">Cell membrane</keyword>
<dbReference type="Proteomes" id="UP000676325">
    <property type="component" value="Unassembled WGS sequence"/>
</dbReference>
<dbReference type="InterPro" id="IPR005115">
    <property type="entry name" value="Gly_transporter"/>
</dbReference>
<organism evidence="9 10">
    <name type="scientific">Actinospica acidithermotolerans</name>
    <dbReference type="NCBI Taxonomy" id="2828514"/>
    <lineage>
        <taxon>Bacteria</taxon>
        <taxon>Bacillati</taxon>
        <taxon>Actinomycetota</taxon>
        <taxon>Actinomycetes</taxon>
        <taxon>Catenulisporales</taxon>
        <taxon>Actinospicaceae</taxon>
        <taxon>Actinospica</taxon>
    </lineage>
</organism>
<reference evidence="9" key="1">
    <citation type="submission" date="2021-04" db="EMBL/GenBank/DDBJ databases">
        <title>Genome based classification of Actinospica acidithermotolerans sp. nov., an actinobacterium isolated from an Indonesian hot spring.</title>
        <authorList>
            <person name="Kusuma A.B."/>
            <person name="Putra K.E."/>
            <person name="Nafisah S."/>
            <person name="Loh J."/>
            <person name="Nouioui I."/>
            <person name="Goodfellow M."/>
        </authorList>
    </citation>
    <scope>NUCLEOTIDE SEQUENCE</scope>
    <source>
        <strain evidence="9">MGRD01-02</strain>
    </source>
</reference>
<accession>A0A941E6R9</accession>
<feature type="domain" description="Glycine transporter" evidence="8">
    <location>
        <begin position="12"/>
        <end position="85"/>
    </location>
</feature>
<keyword evidence="4 7" id="KW-0812">Transmembrane</keyword>
<gene>
    <name evidence="9" type="ORF">KDK95_07265</name>
</gene>
<dbReference type="PANTHER" id="PTHR30506:SF3">
    <property type="entry name" value="UPF0126 INNER MEMBRANE PROTEIN YADS-RELATED"/>
    <property type="match status" value="1"/>
</dbReference>
<comment type="similarity">
    <text evidence="2">Belongs to the UPF0126 family.</text>
</comment>
<evidence type="ECO:0000256" key="5">
    <source>
        <dbReference type="ARBA" id="ARBA00022989"/>
    </source>
</evidence>
<dbReference type="EMBL" id="JAGSOH010000012">
    <property type="protein sequence ID" value="MBR7826096.1"/>
    <property type="molecule type" value="Genomic_DNA"/>
</dbReference>
<dbReference type="RefSeq" id="WP_212517242.1">
    <property type="nucleotide sequence ID" value="NZ_JAGSOH010000012.1"/>
</dbReference>
<feature type="transmembrane region" description="Helical" evidence="7">
    <location>
        <begin position="194"/>
        <end position="210"/>
    </location>
</feature>
<sequence>MLAAPAPHLPIVFDLLGILTSSAAGALTGVRKGLDLVGVLVLAAVTGLGGGVLRDLMIGAVPVAMLTDWRYLASATLAAAAVLIAQHPLILGRRVPMVDRVRRRIPLSTAFLVADSATLGCFAVSGTAKALDYGLAVIPAALMGVVTAVGGGVVRDVLVNEVPTVLRRELYAVPALVGALIVGTTNQLDPAATALAFVAAAVTMGLRLLAVRNDWHARLPAP</sequence>
<feature type="transmembrane region" description="Helical" evidence="7">
    <location>
        <begin position="73"/>
        <end position="92"/>
    </location>
</feature>
<evidence type="ECO:0000313" key="9">
    <source>
        <dbReference type="EMBL" id="MBR7826096.1"/>
    </source>
</evidence>
<name>A0A941E6R9_9ACTN</name>
<feature type="domain" description="Glycine transporter" evidence="8">
    <location>
        <begin position="113"/>
        <end position="182"/>
    </location>
</feature>
<evidence type="ECO:0000256" key="2">
    <source>
        <dbReference type="ARBA" id="ARBA00008193"/>
    </source>
</evidence>
<protein>
    <submittedName>
        <fullName evidence="9">TRIC cation channel family protein</fullName>
    </submittedName>
</protein>
<dbReference type="Pfam" id="PF03458">
    <property type="entry name" value="Gly_transporter"/>
    <property type="match status" value="2"/>
</dbReference>
<feature type="transmembrane region" description="Helical" evidence="7">
    <location>
        <begin position="137"/>
        <end position="158"/>
    </location>
</feature>
<keyword evidence="6 7" id="KW-0472">Membrane</keyword>
<feature type="transmembrane region" description="Helical" evidence="7">
    <location>
        <begin position="34"/>
        <end position="53"/>
    </location>
</feature>
<evidence type="ECO:0000256" key="3">
    <source>
        <dbReference type="ARBA" id="ARBA00022475"/>
    </source>
</evidence>
<dbReference type="AlphaFoldDB" id="A0A941E6R9"/>
<dbReference type="GO" id="GO:0005886">
    <property type="term" value="C:plasma membrane"/>
    <property type="evidence" value="ECO:0007669"/>
    <property type="project" value="UniProtKB-SubCell"/>
</dbReference>
<evidence type="ECO:0000256" key="6">
    <source>
        <dbReference type="ARBA" id="ARBA00023136"/>
    </source>
</evidence>
<evidence type="ECO:0000256" key="7">
    <source>
        <dbReference type="SAM" id="Phobius"/>
    </source>
</evidence>
<comment type="caution">
    <text evidence="9">The sequence shown here is derived from an EMBL/GenBank/DDBJ whole genome shotgun (WGS) entry which is preliminary data.</text>
</comment>
<feature type="transmembrane region" description="Helical" evidence="7">
    <location>
        <begin position="170"/>
        <end position="188"/>
    </location>
</feature>
<feature type="transmembrane region" description="Helical" evidence="7">
    <location>
        <begin position="104"/>
        <end position="125"/>
    </location>
</feature>
<proteinExistence type="inferred from homology"/>
<dbReference type="PANTHER" id="PTHR30506">
    <property type="entry name" value="INNER MEMBRANE PROTEIN"/>
    <property type="match status" value="1"/>
</dbReference>
<keyword evidence="5 7" id="KW-1133">Transmembrane helix</keyword>
<comment type="subcellular location">
    <subcellularLocation>
        <location evidence="1">Cell membrane</location>
        <topology evidence="1">Multi-pass membrane protein</topology>
    </subcellularLocation>
</comment>
<evidence type="ECO:0000259" key="8">
    <source>
        <dbReference type="Pfam" id="PF03458"/>
    </source>
</evidence>
<evidence type="ECO:0000256" key="4">
    <source>
        <dbReference type="ARBA" id="ARBA00022692"/>
    </source>
</evidence>
<feature type="transmembrane region" description="Helical" evidence="7">
    <location>
        <begin position="6"/>
        <end position="27"/>
    </location>
</feature>
<evidence type="ECO:0000256" key="1">
    <source>
        <dbReference type="ARBA" id="ARBA00004651"/>
    </source>
</evidence>
<keyword evidence="10" id="KW-1185">Reference proteome</keyword>
<evidence type="ECO:0000313" key="10">
    <source>
        <dbReference type="Proteomes" id="UP000676325"/>
    </source>
</evidence>